<dbReference type="Proteomes" id="UP000824120">
    <property type="component" value="Chromosome 6"/>
</dbReference>
<name>A0A9J5YLW3_SOLCO</name>
<protein>
    <submittedName>
        <fullName evidence="1">Uncharacterized protein</fullName>
    </submittedName>
</protein>
<dbReference type="EMBL" id="JACXVP010000006">
    <property type="protein sequence ID" value="KAG5600688.1"/>
    <property type="molecule type" value="Genomic_DNA"/>
</dbReference>
<reference evidence="1 2" key="1">
    <citation type="submission" date="2020-09" db="EMBL/GenBank/DDBJ databases">
        <title>De no assembly of potato wild relative species, Solanum commersonii.</title>
        <authorList>
            <person name="Cho K."/>
        </authorList>
    </citation>
    <scope>NUCLEOTIDE SEQUENCE [LARGE SCALE GENOMIC DNA]</scope>
    <source>
        <strain evidence="1">LZ3.2</strain>
        <tissue evidence="1">Leaf</tissue>
    </source>
</reference>
<sequence>MTSATHTLYNFCCSSMAPEDDSTLERRELVAICCLFFIFDNILEIDFLLLLIFNEHELEEGEKDVVCSLKGVNPPYIPPTSSTCLPPLLAPASPISTPILTSTSTSNATSSASSETIGASLLIVVAPANSFFIRSTVGFDFVSIIPRVKKNGICNSCSVGTSHGCTIYKQK</sequence>
<evidence type="ECO:0000313" key="2">
    <source>
        <dbReference type="Proteomes" id="UP000824120"/>
    </source>
</evidence>
<dbReference type="AlphaFoldDB" id="A0A9J5YLW3"/>
<accession>A0A9J5YLW3</accession>
<comment type="caution">
    <text evidence="1">The sequence shown here is derived from an EMBL/GenBank/DDBJ whole genome shotgun (WGS) entry which is preliminary data.</text>
</comment>
<keyword evidence="2" id="KW-1185">Reference proteome</keyword>
<proteinExistence type="predicted"/>
<gene>
    <name evidence="1" type="ORF">H5410_032058</name>
</gene>
<evidence type="ECO:0000313" key="1">
    <source>
        <dbReference type="EMBL" id="KAG5600688.1"/>
    </source>
</evidence>
<organism evidence="1 2">
    <name type="scientific">Solanum commersonii</name>
    <name type="common">Commerson's wild potato</name>
    <name type="synonym">Commerson's nightshade</name>
    <dbReference type="NCBI Taxonomy" id="4109"/>
    <lineage>
        <taxon>Eukaryota</taxon>
        <taxon>Viridiplantae</taxon>
        <taxon>Streptophyta</taxon>
        <taxon>Embryophyta</taxon>
        <taxon>Tracheophyta</taxon>
        <taxon>Spermatophyta</taxon>
        <taxon>Magnoliopsida</taxon>
        <taxon>eudicotyledons</taxon>
        <taxon>Gunneridae</taxon>
        <taxon>Pentapetalae</taxon>
        <taxon>asterids</taxon>
        <taxon>lamiids</taxon>
        <taxon>Solanales</taxon>
        <taxon>Solanaceae</taxon>
        <taxon>Solanoideae</taxon>
        <taxon>Solaneae</taxon>
        <taxon>Solanum</taxon>
    </lineage>
</organism>